<keyword evidence="1" id="KW-1185">Reference proteome</keyword>
<sequence>MPYPIANLPYGLRRRLGKLATPVEQYHLQVAAGNASICPPNIQLSRQFKCNGIDSINRKLRPALAYKDDDLVVCTGDFDFSDDADDECNFVYSTPHVLNHTILKPDYVSFYDYTILNTRKRIPSNVSTQNVFKAMIFFKDTPNVSFELVDFDDLFTSLPQLETLSIMYTAIHNTWMTEILKFQKNPLLYLGLCYDYGQCVILNEWNFNDLKTFMMAQQDNFCLSLWIYIIPEYETELQNWIDNFLIPKTGLTKWEGIGEPSYRHVCINVNIPNYEEVEHCFYLPTL</sequence>
<organism evidence="1 2">
    <name type="scientific">Panagrellus redivivus</name>
    <name type="common">Microworm</name>
    <dbReference type="NCBI Taxonomy" id="6233"/>
    <lineage>
        <taxon>Eukaryota</taxon>
        <taxon>Metazoa</taxon>
        <taxon>Ecdysozoa</taxon>
        <taxon>Nematoda</taxon>
        <taxon>Chromadorea</taxon>
        <taxon>Rhabditida</taxon>
        <taxon>Tylenchina</taxon>
        <taxon>Panagrolaimomorpha</taxon>
        <taxon>Panagrolaimoidea</taxon>
        <taxon>Panagrolaimidae</taxon>
        <taxon>Panagrellus</taxon>
    </lineage>
</organism>
<dbReference type="Proteomes" id="UP000492821">
    <property type="component" value="Unassembled WGS sequence"/>
</dbReference>
<protein>
    <submittedName>
        <fullName evidence="2">FBA_2 domain-containing protein</fullName>
    </submittedName>
</protein>
<dbReference type="AlphaFoldDB" id="A0A7E4VRY4"/>
<dbReference type="WBParaSite" id="Pan_g23436.t1">
    <property type="protein sequence ID" value="Pan_g23436.t1"/>
    <property type="gene ID" value="Pan_g23436"/>
</dbReference>
<accession>A0A7E4VRY4</accession>
<evidence type="ECO:0000313" key="2">
    <source>
        <dbReference type="WBParaSite" id="Pan_g23436.t1"/>
    </source>
</evidence>
<reference evidence="1" key="1">
    <citation type="journal article" date="2013" name="Genetics">
        <title>The draft genome and transcriptome of Panagrellus redivivus are shaped by the harsh demands of a free-living lifestyle.</title>
        <authorList>
            <person name="Srinivasan J."/>
            <person name="Dillman A.R."/>
            <person name="Macchietto M.G."/>
            <person name="Heikkinen L."/>
            <person name="Lakso M."/>
            <person name="Fracchia K.M."/>
            <person name="Antoshechkin I."/>
            <person name="Mortazavi A."/>
            <person name="Wong G."/>
            <person name="Sternberg P.W."/>
        </authorList>
    </citation>
    <scope>NUCLEOTIDE SEQUENCE [LARGE SCALE GENOMIC DNA]</scope>
    <source>
        <strain evidence="1">MT8872</strain>
    </source>
</reference>
<reference evidence="2" key="2">
    <citation type="submission" date="2020-10" db="UniProtKB">
        <authorList>
            <consortium name="WormBaseParasite"/>
        </authorList>
    </citation>
    <scope>IDENTIFICATION</scope>
</reference>
<evidence type="ECO:0000313" key="1">
    <source>
        <dbReference type="Proteomes" id="UP000492821"/>
    </source>
</evidence>
<name>A0A7E4VRY4_PANRE</name>
<proteinExistence type="predicted"/>